<evidence type="ECO:0000256" key="2">
    <source>
        <dbReference type="SAM" id="Phobius"/>
    </source>
</evidence>
<feature type="transmembrane region" description="Helical" evidence="2">
    <location>
        <begin position="63"/>
        <end position="82"/>
    </location>
</feature>
<evidence type="ECO:0000256" key="1">
    <source>
        <dbReference type="SAM" id="MobiDB-lite"/>
    </source>
</evidence>
<keyword evidence="2" id="KW-0472">Membrane</keyword>
<feature type="compositionally biased region" description="Basic and acidic residues" evidence="1">
    <location>
        <begin position="108"/>
        <end position="138"/>
    </location>
</feature>
<proteinExistence type="predicted"/>
<organism evidence="4 5">
    <name type="scientific">Cynoglossus semilaevis</name>
    <name type="common">Tongue sole</name>
    <dbReference type="NCBI Taxonomy" id="244447"/>
    <lineage>
        <taxon>Eukaryota</taxon>
        <taxon>Metazoa</taxon>
        <taxon>Chordata</taxon>
        <taxon>Craniata</taxon>
        <taxon>Vertebrata</taxon>
        <taxon>Euteleostomi</taxon>
        <taxon>Actinopterygii</taxon>
        <taxon>Neopterygii</taxon>
        <taxon>Teleostei</taxon>
        <taxon>Neoteleostei</taxon>
        <taxon>Acanthomorphata</taxon>
        <taxon>Carangaria</taxon>
        <taxon>Pleuronectiformes</taxon>
        <taxon>Pleuronectoidei</taxon>
        <taxon>Cynoglossidae</taxon>
        <taxon>Cynoglossinae</taxon>
        <taxon>Cynoglossus</taxon>
    </lineage>
</organism>
<dbReference type="AlphaFoldDB" id="A0A3P8WG21"/>
<keyword evidence="2" id="KW-0812">Transmembrane</keyword>
<feature type="chain" id="PRO_5017935861" evidence="3">
    <location>
        <begin position="24"/>
        <end position="154"/>
    </location>
</feature>
<sequence>MLCISLNWLFVFQSLYIVLSAFSEKLRNQVMLHVTPRSTRAQLFNVSRQFSVTLAHAANVKSFFISIYFSVSLTLLLICWIIRLCKKMFYDVITERTEDEEEDEEEEERRGEERRGEERRGEERRGEERRGEERRGDDGVDPCSTKWFSFGLAS</sequence>
<dbReference type="Ensembl" id="ENSCSET00000026016.1">
    <property type="protein sequence ID" value="ENSCSEP00000025679.1"/>
    <property type="gene ID" value="ENSCSEG00000016386.1"/>
</dbReference>
<reference evidence="4" key="2">
    <citation type="submission" date="2025-08" db="UniProtKB">
        <authorList>
            <consortium name="Ensembl"/>
        </authorList>
    </citation>
    <scope>IDENTIFICATION</scope>
</reference>
<name>A0A3P8WG21_CYNSE</name>
<protein>
    <submittedName>
        <fullName evidence="4">Uncharacterized protein</fullName>
    </submittedName>
</protein>
<dbReference type="InParanoid" id="A0A3P8WG21"/>
<keyword evidence="3" id="KW-0732">Signal</keyword>
<evidence type="ECO:0000313" key="5">
    <source>
        <dbReference type="Proteomes" id="UP000265120"/>
    </source>
</evidence>
<keyword evidence="2" id="KW-1133">Transmembrane helix</keyword>
<feature type="signal peptide" evidence="3">
    <location>
        <begin position="1"/>
        <end position="23"/>
    </location>
</feature>
<keyword evidence="5" id="KW-1185">Reference proteome</keyword>
<feature type="region of interest" description="Disordered" evidence="1">
    <location>
        <begin position="96"/>
        <end position="154"/>
    </location>
</feature>
<accession>A0A3P8WG21</accession>
<reference evidence="4" key="3">
    <citation type="submission" date="2025-09" db="UniProtKB">
        <authorList>
            <consortium name="Ensembl"/>
        </authorList>
    </citation>
    <scope>IDENTIFICATION</scope>
</reference>
<evidence type="ECO:0000256" key="3">
    <source>
        <dbReference type="SAM" id="SignalP"/>
    </source>
</evidence>
<dbReference type="Proteomes" id="UP000265120">
    <property type="component" value="Chromosome 20"/>
</dbReference>
<reference evidence="4 5" key="1">
    <citation type="journal article" date="2014" name="Nat. Genet.">
        <title>Whole-genome sequence of a flatfish provides insights into ZW sex chromosome evolution and adaptation to a benthic lifestyle.</title>
        <authorList>
            <person name="Chen S."/>
            <person name="Zhang G."/>
            <person name="Shao C."/>
            <person name="Huang Q."/>
            <person name="Liu G."/>
            <person name="Zhang P."/>
            <person name="Song W."/>
            <person name="An N."/>
            <person name="Chalopin D."/>
            <person name="Volff J.N."/>
            <person name="Hong Y."/>
            <person name="Li Q."/>
            <person name="Sha Z."/>
            <person name="Zhou H."/>
            <person name="Xie M."/>
            <person name="Yu Q."/>
            <person name="Liu Y."/>
            <person name="Xiang H."/>
            <person name="Wang N."/>
            <person name="Wu K."/>
            <person name="Yang C."/>
            <person name="Zhou Q."/>
            <person name="Liao X."/>
            <person name="Yang L."/>
            <person name="Hu Q."/>
            <person name="Zhang J."/>
            <person name="Meng L."/>
            <person name="Jin L."/>
            <person name="Tian Y."/>
            <person name="Lian J."/>
            <person name="Yang J."/>
            <person name="Miao G."/>
            <person name="Liu S."/>
            <person name="Liang Z."/>
            <person name="Yan F."/>
            <person name="Li Y."/>
            <person name="Sun B."/>
            <person name="Zhang H."/>
            <person name="Zhang J."/>
            <person name="Zhu Y."/>
            <person name="Du M."/>
            <person name="Zhao Y."/>
            <person name="Schartl M."/>
            <person name="Tang Q."/>
            <person name="Wang J."/>
        </authorList>
    </citation>
    <scope>NUCLEOTIDE SEQUENCE</scope>
</reference>
<feature type="compositionally biased region" description="Acidic residues" evidence="1">
    <location>
        <begin position="97"/>
        <end position="107"/>
    </location>
</feature>
<evidence type="ECO:0000313" key="4">
    <source>
        <dbReference type="Ensembl" id="ENSCSEP00000025679.1"/>
    </source>
</evidence>